<proteinExistence type="predicted"/>
<keyword evidence="2" id="KW-1185">Reference proteome</keyword>
<evidence type="ECO:0000313" key="2">
    <source>
        <dbReference type="Proteomes" id="UP001153332"/>
    </source>
</evidence>
<gene>
    <name evidence="1" type="ORF">O1611_g4881</name>
</gene>
<sequence>MSEIITRIWAQTSLPTSTSDEFPPLTTLFTPDPSCASFYISSDSSDSTYYATAFPEATCLDESGQSTVRLVLKSLLFPPVESPGAINCLNGTPYHATLGPLAGVLSSPTLRDISVLGLTLADGICQKTTSQATLLFTYFDDCAYTETVTVVRVIDGGDGIVISATPIRLTGQRLPTTTPFTSTSSSAAASSPSSTPPSSTAPYLPTVSSSSTASPASATFSKSAHASNPKEMPTNQSPLSQPAMIGTIVGSILGTVLIFVLTAFYIWRRTRARAAAKVQSKQTVKAEPDEHTGKPELEGSKAYVYTTRAELDAAATRAELEGDLRGPYGDGIYVFKPELEGAVGAERHRGAYVMKVELEATSKPGALAARHDTTELEALASRAGVGTSIAARPDVQRR</sequence>
<name>A0ACC2JNH9_9PEZI</name>
<comment type="caution">
    <text evidence="1">The sequence shown here is derived from an EMBL/GenBank/DDBJ whole genome shotgun (WGS) entry which is preliminary data.</text>
</comment>
<evidence type="ECO:0000313" key="1">
    <source>
        <dbReference type="EMBL" id="KAJ8128753.1"/>
    </source>
</evidence>
<dbReference type="Proteomes" id="UP001153332">
    <property type="component" value="Unassembled WGS sequence"/>
</dbReference>
<protein>
    <submittedName>
        <fullName evidence="1">Uncharacterized protein</fullName>
    </submittedName>
</protein>
<accession>A0ACC2JNH9</accession>
<organism evidence="1 2">
    <name type="scientific">Lasiodiplodia mahajangana</name>
    <dbReference type="NCBI Taxonomy" id="1108764"/>
    <lineage>
        <taxon>Eukaryota</taxon>
        <taxon>Fungi</taxon>
        <taxon>Dikarya</taxon>
        <taxon>Ascomycota</taxon>
        <taxon>Pezizomycotina</taxon>
        <taxon>Dothideomycetes</taxon>
        <taxon>Dothideomycetes incertae sedis</taxon>
        <taxon>Botryosphaeriales</taxon>
        <taxon>Botryosphaeriaceae</taxon>
        <taxon>Lasiodiplodia</taxon>
    </lineage>
</organism>
<reference evidence="1" key="1">
    <citation type="submission" date="2022-12" db="EMBL/GenBank/DDBJ databases">
        <title>Genome Sequence of Lasiodiplodia mahajangana.</title>
        <authorList>
            <person name="Buettner E."/>
        </authorList>
    </citation>
    <scope>NUCLEOTIDE SEQUENCE</scope>
    <source>
        <strain evidence="1">VT137</strain>
    </source>
</reference>
<dbReference type="EMBL" id="JAPUUL010000969">
    <property type="protein sequence ID" value="KAJ8128753.1"/>
    <property type="molecule type" value="Genomic_DNA"/>
</dbReference>